<reference evidence="1 2" key="1">
    <citation type="journal article" date="2019" name="Sci. Rep.">
        <title>Orb-weaving spider Araneus ventricosus genome elucidates the spidroin gene catalogue.</title>
        <authorList>
            <person name="Kono N."/>
            <person name="Nakamura H."/>
            <person name="Ohtoshi R."/>
            <person name="Moran D.A.P."/>
            <person name="Shinohara A."/>
            <person name="Yoshida Y."/>
            <person name="Fujiwara M."/>
            <person name="Mori M."/>
            <person name="Tomita M."/>
            <person name="Arakawa K."/>
        </authorList>
    </citation>
    <scope>NUCLEOTIDE SEQUENCE [LARGE SCALE GENOMIC DNA]</scope>
</reference>
<sequence length="114" mass="12620">MIWHINTKALPSFQKRGGLTRDCLLSVRLMGPSKVGLTVCFSHFQARDVNLTQQLGQRLYVGSVCAHHQDGTTDALATVAALCHSRVRGQRQGVIPDKEGKLSQRRFQISMSSN</sequence>
<gene>
    <name evidence="1" type="ORF">AVEN_46931_1</name>
</gene>
<dbReference type="EMBL" id="BGPR01000970">
    <property type="protein sequence ID" value="GBM41659.1"/>
    <property type="molecule type" value="Genomic_DNA"/>
</dbReference>
<proteinExistence type="predicted"/>
<keyword evidence="2" id="KW-1185">Reference proteome</keyword>
<comment type="caution">
    <text evidence="1">The sequence shown here is derived from an EMBL/GenBank/DDBJ whole genome shotgun (WGS) entry which is preliminary data.</text>
</comment>
<accession>A0A4Y2FMQ5</accession>
<organism evidence="1 2">
    <name type="scientific">Araneus ventricosus</name>
    <name type="common">Orbweaver spider</name>
    <name type="synonym">Epeira ventricosa</name>
    <dbReference type="NCBI Taxonomy" id="182803"/>
    <lineage>
        <taxon>Eukaryota</taxon>
        <taxon>Metazoa</taxon>
        <taxon>Ecdysozoa</taxon>
        <taxon>Arthropoda</taxon>
        <taxon>Chelicerata</taxon>
        <taxon>Arachnida</taxon>
        <taxon>Araneae</taxon>
        <taxon>Araneomorphae</taxon>
        <taxon>Entelegynae</taxon>
        <taxon>Araneoidea</taxon>
        <taxon>Araneidae</taxon>
        <taxon>Araneus</taxon>
    </lineage>
</organism>
<protein>
    <submittedName>
        <fullName evidence="1">Uncharacterized protein</fullName>
    </submittedName>
</protein>
<evidence type="ECO:0000313" key="1">
    <source>
        <dbReference type="EMBL" id="GBM41659.1"/>
    </source>
</evidence>
<dbReference type="AlphaFoldDB" id="A0A4Y2FMQ5"/>
<evidence type="ECO:0000313" key="2">
    <source>
        <dbReference type="Proteomes" id="UP000499080"/>
    </source>
</evidence>
<name>A0A4Y2FMQ5_ARAVE</name>
<dbReference type="Proteomes" id="UP000499080">
    <property type="component" value="Unassembled WGS sequence"/>
</dbReference>